<comment type="caution">
    <text evidence="2">The sequence shown here is derived from an EMBL/GenBank/DDBJ whole genome shotgun (WGS) entry which is preliminary data.</text>
</comment>
<keyword evidence="3" id="KW-1185">Reference proteome</keyword>
<evidence type="ECO:0000313" key="3">
    <source>
        <dbReference type="Proteomes" id="UP000050482"/>
    </source>
</evidence>
<keyword evidence="1" id="KW-1133">Transmembrane helix</keyword>
<proteinExistence type="predicted"/>
<dbReference type="Proteomes" id="UP000050482">
    <property type="component" value="Unassembled WGS sequence"/>
</dbReference>
<keyword evidence="1" id="KW-0472">Membrane</keyword>
<gene>
    <name evidence="2" type="ORF">AN477_22105</name>
</gene>
<dbReference type="OrthoDB" id="2376966at2"/>
<protein>
    <submittedName>
        <fullName evidence="2">Uncharacterized protein</fullName>
    </submittedName>
</protein>
<dbReference type="AlphaFoldDB" id="A0A0N8PMX1"/>
<feature type="transmembrane region" description="Helical" evidence="1">
    <location>
        <begin position="12"/>
        <end position="31"/>
    </location>
</feature>
<reference evidence="2 3" key="1">
    <citation type="submission" date="2015-09" db="EMBL/GenBank/DDBJ databases">
        <title>Draft genome sequence of Alicyclobacillus ferrooxydans DSM 22381.</title>
        <authorList>
            <person name="Hemp J."/>
        </authorList>
    </citation>
    <scope>NUCLEOTIDE SEQUENCE [LARGE SCALE GENOMIC DNA]</scope>
    <source>
        <strain evidence="2 3">TC-34</strain>
    </source>
</reference>
<sequence length="99" mass="11142">MLGIIASHEGMLVAMWVVMVAIGLEIVVYLATRLRRKADIGEMAEAVTRPVLFDIFPLIILSMLRAIDGTHILLLIWYYVAAVLIIIRALLRLSANLRR</sequence>
<evidence type="ECO:0000256" key="1">
    <source>
        <dbReference type="SAM" id="Phobius"/>
    </source>
</evidence>
<dbReference type="PATRIC" id="fig|471514.4.peg.3864"/>
<organism evidence="2 3">
    <name type="scientific">Alicyclobacillus ferrooxydans</name>
    <dbReference type="NCBI Taxonomy" id="471514"/>
    <lineage>
        <taxon>Bacteria</taxon>
        <taxon>Bacillati</taxon>
        <taxon>Bacillota</taxon>
        <taxon>Bacilli</taxon>
        <taxon>Bacillales</taxon>
        <taxon>Alicyclobacillaceae</taxon>
        <taxon>Alicyclobacillus</taxon>
    </lineage>
</organism>
<dbReference type="RefSeq" id="WP_054971355.1">
    <property type="nucleotide sequence ID" value="NZ_LJCO01000100.1"/>
</dbReference>
<feature type="transmembrane region" description="Helical" evidence="1">
    <location>
        <begin position="51"/>
        <end position="67"/>
    </location>
</feature>
<name>A0A0N8PMX1_9BACL</name>
<accession>A0A0N8PMX1</accession>
<dbReference type="EMBL" id="LJCO01000100">
    <property type="protein sequence ID" value="KPV39909.1"/>
    <property type="molecule type" value="Genomic_DNA"/>
</dbReference>
<feature type="transmembrane region" description="Helical" evidence="1">
    <location>
        <begin position="73"/>
        <end position="91"/>
    </location>
</feature>
<evidence type="ECO:0000313" key="2">
    <source>
        <dbReference type="EMBL" id="KPV39909.1"/>
    </source>
</evidence>
<keyword evidence="1" id="KW-0812">Transmembrane</keyword>